<feature type="transmembrane region" description="Helical" evidence="2">
    <location>
        <begin position="203"/>
        <end position="224"/>
    </location>
</feature>
<feature type="transmembrane region" description="Helical" evidence="2">
    <location>
        <begin position="291"/>
        <end position="313"/>
    </location>
</feature>
<keyword evidence="2" id="KW-0472">Membrane</keyword>
<organism evidence="3 4">
    <name type="scientific">Actinoplanes xinjiangensis</name>
    <dbReference type="NCBI Taxonomy" id="512350"/>
    <lineage>
        <taxon>Bacteria</taxon>
        <taxon>Bacillati</taxon>
        <taxon>Actinomycetota</taxon>
        <taxon>Actinomycetes</taxon>
        <taxon>Micromonosporales</taxon>
        <taxon>Micromonosporaceae</taxon>
        <taxon>Actinoplanes</taxon>
    </lineage>
</organism>
<dbReference type="EMBL" id="QGGR01000013">
    <property type="protein sequence ID" value="PWK43470.1"/>
    <property type="molecule type" value="Genomic_DNA"/>
</dbReference>
<evidence type="ECO:0000256" key="1">
    <source>
        <dbReference type="SAM" id="MobiDB-lite"/>
    </source>
</evidence>
<evidence type="ECO:0000313" key="3">
    <source>
        <dbReference type="EMBL" id="PWK43470.1"/>
    </source>
</evidence>
<gene>
    <name evidence="3" type="ORF">BC793_113152</name>
</gene>
<keyword evidence="4" id="KW-1185">Reference proteome</keyword>
<keyword evidence="2" id="KW-0812">Transmembrane</keyword>
<keyword evidence="2" id="KW-1133">Transmembrane helix</keyword>
<feature type="transmembrane region" description="Helical" evidence="2">
    <location>
        <begin position="85"/>
        <end position="105"/>
    </location>
</feature>
<dbReference type="Proteomes" id="UP000245697">
    <property type="component" value="Unassembled WGS sequence"/>
</dbReference>
<feature type="transmembrane region" description="Helical" evidence="2">
    <location>
        <begin position="162"/>
        <end position="183"/>
    </location>
</feature>
<feature type="transmembrane region" description="Helical" evidence="2">
    <location>
        <begin position="245"/>
        <end position="271"/>
    </location>
</feature>
<name>A0A316FAU3_9ACTN</name>
<reference evidence="3 4" key="1">
    <citation type="submission" date="2018-05" db="EMBL/GenBank/DDBJ databases">
        <title>Genomic Encyclopedia of Archaeal and Bacterial Type Strains, Phase II (KMG-II): from individual species to whole genera.</title>
        <authorList>
            <person name="Goeker M."/>
        </authorList>
    </citation>
    <scope>NUCLEOTIDE SEQUENCE [LARGE SCALE GENOMIC DNA]</scope>
    <source>
        <strain evidence="3 4">DSM 45184</strain>
    </source>
</reference>
<evidence type="ECO:0000256" key="2">
    <source>
        <dbReference type="SAM" id="Phobius"/>
    </source>
</evidence>
<evidence type="ECO:0000313" key="4">
    <source>
        <dbReference type="Proteomes" id="UP000245697"/>
    </source>
</evidence>
<dbReference type="AlphaFoldDB" id="A0A316FAU3"/>
<comment type="caution">
    <text evidence="3">The sequence shown here is derived from an EMBL/GenBank/DDBJ whole genome shotgun (WGS) entry which is preliminary data.</text>
</comment>
<accession>A0A316FAU3</accession>
<dbReference type="RefSeq" id="WP_146246476.1">
    <property type="nucleotide sequence ID" value="NZ_BONA01000063.1"/>
</dbReference>
<feature type="transmembrane region" description="Helical" evidence="2">
    <location>
        <begin position="60"/>
        <end position="78"/>
    </location>
</feature>
<dbReference type="OrthoDB" id="2717873at2"/>
<feature type="region of interest" description="Disordered" evidence="1">
    <location>
        <begin position="329"/>
        <end position="349"/>
    </location>
</feature>
<sequence length="349" mass="36528">MSLRRVFTAACVVFVAGEMALRLFWIAGGRWGYTVCDRTDLGDHPARGCGADQVATVPFVAGWGALGLCVALAVVIAYTDRWKAAVTWIAAVILLILAFPLHLLFEIPAGIAGQPTDWRDLGGRVALLAGGIAFAGLAHAVGSPRGSAPTEYQPAPEWARRWAYVAVALPIVGWAVPHGLWVLGVPFGISEQQLHSADGDLSTATGVALTVVPPLAALLVLGLVQRWGQQYPPWLPGLGGRRVPRLLAVLPAGTVAITLVAYGVLSFGAFAGQVLDGEQSWAQIREGWATVATLLVFLSWGVAVGVTTAGYIVATQPGRRAAECRRSGVSATGPRAGRGRRVIAKPGGP</sequence>
<feature type="transmembrane region" description="Helical" evidence="2">
    <location>
        <begin position="125"/>
        <end position="142"/>
    </location>
</feature>
<proteinExistence type="predicted"/>
<protein>
    <submittedName>
        <fullName evidence="3">Uncharacterized protein</fullName>
    </submittedName>
</protein>